<feature type="compositionally biased region" description="Acidic residues" evidence="10">
    <location>
        <begin position="4679"/>
        <end position="4690"/>
    </location>
</feature>
<feature type="compositionally biased region" description="Basic and acidic residues" evidence="10">
    <location>
        <begin position="4839"/>
        <end position="4858"/>
    </location>
</feature>
<evidence type="ECO:0000313" key="12">
    <source>
        <dbReference type="Proteomes" id="UP000694924"/>
    </source>
</evidence>
<feature type="compositionally biased region" description="Polar residues" evidence="10">
    <location>
        <begin position="4993"/>
        <end position="5003"/>
    </location>
</feature>
<dbReference type="SMART" id="SM00382">
    <property type="entry name" value="AAA"/>
    <property type="match status" value="6"/>
</dbReference>
<feature type="compositionally biased region" description="Basic and acidic residues" evidence="10">
    <location>
        <begin position="4941"/>
        <end position="4982"/>
    </location>
</feature>
<dbReference type="Proteomes" id="UP000694924">
    <property type="component" value="Unplaced"/>
</dbReference>
<dbReference type="PANTHER" id="PTHR48103">
    <property type="entry name" value="MIDASIN-RELATED"/>
    <property type="match status" value="1"/>
</dbReference>
<evidence type="ECO:0000259" key="11">
    <source>
        <dbReference type="PROSITE" id="PS50234"/>
    </source>
</evidence>
<comment type="function">
    <text evidence="9">Nuclear chaperone required for maturation and nuclear export of pre-60S ribosome subunits.</text>
</comment>
<dbReference type="InterPro" id="IPR002035">
    <property type="entry name" value="VWF_A"/>
</dbReference>
<dbReference type="InterPro" id="IPR036465">
    <property type="entry name" value="vWFA_dom_sf"/>
</dbReference>
<accession>A0ABM1IMK9</accession>
<evidence type="ECO:0000256" key="2">
    <source>
        <dbReference type="ARBA" id="ARBA00004642"/>
    </source>
</evidence>
<dbReference type="InterPro" id="IPR027417">
    <property type="entry name" value="P-loop_NTPase"/>
</dbReference>
<sequence length="5411" mass="623416">MNSEQLLNFFDRNEIYSKKLIKFVKLDKLNDTHYKNIIQILGEFLLNPNYTKDVADCFPNLLPVLITSAILSKNTLFSDFGEDFYHKINCVVLAKLVNINPDLLIYVLQYFNHHPAPFELQLITPNKKSKSFDITEIEFNITDYDIVLASYQILSASIADFKYKWNWSKFYKYLNHEEDKVKWIALKCISIILSMAESVRLSYARKLIGDIKPFLTEHEESYLEPFALENSSNNLDKMNDLFESLPYVKLAGNVLLPVFNSNKVETDHAFVLTDTVNQNLQNLAVALSSRKCICLQGLVGCGKTTLVEYLARITGHDSSNFFKVQLSEQTDSKMLLGMYKCTDIPGEFVWQPGILTQAVIDGKWLLLEDIDNAALDVASVLNNLLETGTLSVPGYRDNIYAKNGFQLFVTQRLMPSTTGLRKQTSGASTLLQKHWFCIDIQSFTISELLHLIPSLFPALETVSSILVNTYLNFSMDNHTNTISNVRFNTGRLISTRDLMKWCSRAIIDFDVSSPDSTLKIFQNAIDIYCCCISNAEQRLDAIKLIASMLKIVHDKAEYFFHKHTPLIDLNPDSFIVGRAKLLRKKSEYVRMTEIKTNFSFTRPTVCLLERIACCVVQKEPVLLVGETGTGKTTAIQYLAQCTGHKLIVINMNQQSESADLLGGYKPVELKFLISPIREEFLFLFQSYFALKPNEKFLKHIASCYKQEQWKTLVILMRHSTNAALKQLQKQEYTVTGKNEIKRKKKDDGDKMNENYTDLRKRWEQLGEKLEKLELQVKAQYSLVFSFVEGSLIKALRKGHWVLLDEINLANAETLECLSGLLEKSSGSLSLLERGDNESVERHPDFTIFACMNPATDVGKKDLPVGLRNRFTEFYVDELTERSDLQKLVHSYLKGMTLSVDEKEKIVKFYLKIRKAAANTLLDGTGHKPHYSLRTLCRALSIAASNPCGNVKRSLYEAFCLSFLTQLNYDSYPIVQKMIVSAILGEKNYKAVIGCPISKPKCGDDEDYICFEGYWVVKGTLVPNTPTNYILTETVRRNLKDLVRVVSIGKIPVLLQGDTSVGKTSLITYLAKASGHICVRINNHEHTDLQEYIGSYVADETGKLVFREGILVEAMRKGHWIILDELNLAPSDVLEALNRVLDDNRELFIPTTQQVIKAHDNFMLFATQNPPGLYGGRKVLSRAFRNRFVELHFDEIPPNELQIILRERCQMPESYCKQVINVMTDLQIRRKSTAAFAGKRGFITLRDLFRWGERYRLAPDMGNELYDWSQHLADEGYLVLTAKVRKTEEADEIIKAIKKHLKRDVHPDNLFSLHNKTSPVTKHILEELLNANNEHFNHIVWTYHMRRMAVLVKKSCQFKEPVLLVGETGCGKTTVCQLIAALNGQTLRSINCHMHTESSDFLGNLRPVREHNNSDNSKLFEWVDGPLIIAMEKGDFFLADEISLADDSVLERLNSLLEPERSLLLAEKGLKLTDDEDDSIIVADDKFVFIGTMNPGGDYGKKELSPALRNRFTEIWCEPCVELNDLNDIIIHNLDDKLLSYKESIAKAILNFIKWLPTTDVGKRLVVSIRDILTWVHFINTCTCSENIKLNIGDAYYHGACLTYVDSLGSGLTSLERSTNLMDFKATTFDYIKHQINNTLHSELSEEFDNNTNVSFNDETNMFGISPFYITRGPQVIHEDIQFTFLPNTTKSNALKLLRALQLNKPILLEGSPGVGKTSIVSALAKASGHALLRINLSDQTDISDLFGADLPVEGGQGGEFSWRDGPFLRALKAGDWIVLDELNLASQSVLEGLNACFDHRGEIYIPELGKTFSIKSGTRLFGCQNPLKQGGARRGLPKSFLNRFSQVFIDSLTESDLMLILNVQFPELSTELIHKMVTFNSRLASEIGVNWGFIGSPWELNLRDISRWCELTVKVSKDYLNKQEMYYNPGKTVELIYVSRMRTQIDKEKVRKTYEEHFPIEKYPLPPLEPSVYISEDTFYVDDVIIPLSPTTIYSNSNLLVLRDQWTTLKQLIQCVQMNWMSILVGSSGCGKSSVVRLLANLIGQKLKCIVVNSAMDTTEILGSFEQIDYSRHLEELLERTEDLLLESLKNKIHNGDLEQLDNYHALLENVKHISNDDGDNIRTMASETKLFLQKINELSKLVLKIKTFEPSYEFILEEIETKLKTLSTSVEQDKCLNAGGKFEWVDSVLVKCLRDGTWLLIDQVNQCSPAVLDRLNGLLEPNGVLTIGERGVDNQGNVVTIKPHKNFRLFLTMDPHYGEISRAMRNRGVEIYMLGSKENFNYNDRDLKSMLYHSGITNRFNQKALHGLFKLIVETNYFADSCNIHDLMHSAFLSARRFTRGFDPISAIKTVCQDVYIKNKSLQFSVTQEQIFELINDFIDILMKQNTNDNYVDVDALTWSIKNLQENSKLTIIRQEGEFLRSAINIYANHSLESNLKKITSVYWNDILDMESMNEILQNLNEIKLDNILPHLLINFYERSTLADVEIRSLWYEKLPDNNDTLKDLAKKSKLLASEVSSFDFHIPNRELPWDLGYLPVFAANYANNEIMNDANKLSLLLYLQTMIIIDDTILDANLLTKKNKTISIKEYSNAIFHNKLTSKFKNQPLIINYVKLVYRINVCICSLLRDKGLLINNEMYIEIREGLKYLNRFVELGNNIIIDKSNSNNINLNKIVLLLKVHYRWLIKFIFKIYGICQDHSMLSQDTINNKDILLTMVSEINDLLCEIKLDPFRKITKLIKKRLILPLPYNSEELLKNHEQMREILRNFLPCNNGINNHQLKKQLKIWFIRTNEAISIRKQMILLWTQMYLKLDLYESISNEIMSMKSFCYLDFFNLHTDKELTKALQNVNAIDQEDLNSIAFNIQMWPIYEYLFLLLAHTSYKKICENKINHEINLENNFQIEYSWLKHFVEVPSIPANLIAIISMIHTKKINSYEQMTLIFELCVFLFQFSQNSYAVKDSKMLLHLKGISEDDIESSVISYEVSEAPKYTSGAVLMNLIFKLILQKTEQQQKEDKILAATTLGTYTIRTKQLQNLTHILWYNGVTLTSTNYEIATNDFAVMKFYLNLYVSAIDDMYAENDIDKLIISAIEKKGQHKRQEIENVYTNEYLKPIEELREIEKKFTNENTDNDIVERGKTWMLIGYLELLIFGNLGYIDPVHKINLKLKYLEEEIQDIYATVYVNALQTSIVKREFNYENAPPRYSIMMKYLTKILTEKDKLKLSEAFRPASADFTMLNNDVINFRNMITSYELVYKHINRLTFVINKINEKPSKKFIKIAEDSLREAQMWYQSVKRFAEQIETKYYSVYSDIVLPILVALVHLKQGVSLLMNETEKLISSVKIDSNEGNLETLIYNMIRYPTIGTGQNNLLHLISTCTSNYTKFMINKSLLPLVDTSVSVKEQFRIVKCGLYELFNYIVLNRNLSKKNWELLNELLQQLVIIWKQQQEESEKKAAEKESLYKNKSTETNDLTVELQNMFPTYRENDFIDIENATNATLEQNVAPKELQESYSNIISRDDIKEIQQIHSIIVTSFVKCEWIYPENDNVEPNYIRPLLERYETADMLLKSIKYNLNEKFTSKLYNSLQMLVSQSLQTTEDESVQETMHNMIKTHQKPYDFYKDSNIQQVKQCLPLCNSILMKINNFLEMWSEHPVLQLIKIIIERIYSFPVTSSVGRFLTGLELLLAKLNKWEEQASADYSLMNEILLLQRQIIDWRKLELACWNSCLDTTFNNMRSQTSKWWFYLYTLIESYMFKSTSTTTANIIKENESISKEKLIELLERFINESSLAEFETRLILLLTFHCHVLYFNPSVEKEDLLAILWNIYHYYKQFITDVNIKIQSLKAPIEKKLKDFVKIVRWNDITYWSIKETVDKTHRTLHKFVKEYENSLKQSVLSCLTVTAKNSNADLENNLKTDNAQKEYVINPNDFVLPETTIKDISIQDVKYKFESKNVSSRNVKNEFVSSGEKLLNKTKRYCKEIILTSSYPTIRMDVENFIQDYIEQSIHLKNLEIDKSLPKNKQKSQAKSILQQKKMTLTDYFKALNLMGVSYRIGILTWKNNLSKIIDFTIPPLDISVVNKYFKLSKVDKQMLIQWTGCDKYYYKSIIKLNALNAILRTAQTDLGIQNIERCRGYSSHMMLMANKQRLILSKLFVNYKPLRTLVENLSEIDNVYIDISQEFKNNIEIIKELMVNLELSFEQLLLYMQYCPNNLSEENKINILILEKTTLPVFDSSNNIQDDTKTKLKENLKFIRAISKTFNTVFVSTKIENMINDNTFDLYHLQILEDTFKHITTLKMETTALYSAFISENDKHPIVESIEFLQTQIENSIDTFNELRKLPINKNVDLSSNDTECIKKCIDNLVKNILLVVQKKYKANTIENNAPILNNDDDNVNDKNDDDEFEKNKLTEKLIEDLEKNIEELNISHISALFNNLLFKIGGNQDHKRLLLQCLPLMEQYLLLIQFYLNEQVASFRVTCKLLYLQLNVFLDLATNGFCVPKDLDLEEGETDETGNDVKTGGMGLGEGEGQKDVSDRIETEDQLEDAKRPDEEEEKSEDKDCKEEDNGIEMSENFDNKLQDIEKDENEEEEEEKDDEKDEDLDKEMGETEEGAEKLDKEIWGDDEEEESENENNEPKDGEDERGQGEEIGNKELTAKDGSDKNDQNNEKEHDEDERHEEEKKEINEINEPEYNDDQIDPYHGKNQPQPEPEPLDLPEDMNLDEDDNEKEDNNPGDENPFDIDEMKDSKPPPEIEDTEETKETTEETNEMDVSSDDDDNEDTNNDENIEQGEPENQDNDEQVDEDADPKGTSNPTQDTNKEEEEEKKDEETEDKQELQEKAAPSADDASKELDAAEQIDASKDGSKDNVIQESQTEQKQETPTESSQDDSKNNGVGQSQSERQESGHAGSSLDDNSSISHQESKSQKMSKRKTLGTADENRSLLDTNEPEMKKLKMIHTQEEISEQKQQDRSTNKDKDDIDMCQHIKNSEQFDDYAMDAATENQVKQQASNIEDEEKKEEEEEENMDIDLHQDENEDNKEENNVPKQNPETLARDKKEQNKDDPSAKGNTTEMNQMETNVEVEGDVAQTYKIERGNDTTFHTNMDVENNSAINNVIEIARSDVEKILSEWTDVPSTEEAAVVWNRLCEVTDSAARGLSEQLRLVLEPTKATRLKGDYRTGKRINMRKIIPFIASQFRKDKIWLRRTKPFKRDYQIVLALDDSSSMADNHSKELAFESLSLISKALTYLEVGQLSVISFGERVSVLHPLGETFTEQSGSRLIQNMRFEQTKTSVGQLVDFTVDMFETQSTSSDNAKLVVILSDGRGVFSEGTDKINYAVRRAKMTDIFLIFIIVDNPINKDSILDIRMPVFEDGKLLGIRSYMDSFPFPFYMILRDINMLPEVLSDALRQWFEVVGKIDA</sequence>
<keyword evidence="8 9" id="KW-0539">Nucleus</keyword>
<keyword evidence="7 9" id="KW-0143">Chaperone</keyword>
<feature type="region of interest" description="Disordered" evidence="10">
    <location>
        <begin position="4500"/>
        <end position="5069"/>
    </location>
</feature>
<feature type="compositionally biased region" description="Acidic residues" evidence="10">
    <location>
        <begin position="5004"/>
        <end position="5019"/>
    </location>
</feature>
<evidence type="ECO:0000256" key="4">
    <source>
        <dbReference type="ARBA" id="ARBA00017143"/>
    </source>
</evidence>
<feature type="compositionally biased region" description="Acidic residues" evidence="10">
    <location>
        <begin position="4812"/>
        <end position="4825"/>
    </location>
</feature>
<feature type="compositionally biased region" description="Basic and acidic residues" evidence="10">
    <location>
        <begin position="4597"/>
        <end position="4614"/>
    </location>
</feature>
<dbReference type="InterPro" id="IPR041190">
    <property type="entry name" value="Midasin_AAA_lid_5"/>
</dbReference>
<dbReference type="InterPro" id="IPR003593">
    <property type="entry name" value="AAA+_ATPase"/>
</dbReference>
<feature type="compositionally biased region" description="Acidic residues" evidence="10">
    <location>
        <begin position="4615"/>
        <end position="4626"/>
    </location>
</feature>
<dbReference type="PANTHER" id="PTHR48103:SF2">
    <property type="entry name" value="MIDASIN"/>
    <property type="match status" value="1"/>
</dbReference>
<dbReference type="GeneID" id="107069037"/>
<dbReference type="RefSeq" id="XP_015181446.1">
    <property type="nucleotide sequence ID" value="XM_015325960.1"/>
</dbReference>
<name>A0ABM1IMK9_POLDO</name>
<evidence type="ECO:0000256" key="6">
    <source>
        <dbReference type="ARBA" id="ARBA00022840"/>
    </source>
</evidence>
<feature type="compositionally biased region" description="Acidic residues" evidence="10">
    <location>
        <begin position="4576"/>
        <end position="4596"/>
    </location>
</feature>
<evidence type="ECO:0000313" key="13">
    <source>
        <dbReference type="RefSeq" id="XP_015181446.1"/>
    </source>
</evidence>
<evidence type="ECO:0000256" key="3">
    <source>
        <dbReference type="ARBA" id="ARBA00007188"/>
    </source>
</evidence>
<evidence type="ECO:0000256" key="10">
    <source>
        <dbReference type="SAM" id="MobiDB-lite"/>
    </source>
</evidence>
<dbReference type="Gene3D" id="3.40.50.300">
    <property type="entry name" value="P-loop containing nucleotide triphosphate hydrolases"/>
    <property type="match status" value="6"/>
</dbReference>
<keyword evidence="12" id="KW-1185">Reference proteome</keyword>
<evidence type="ECO:0000256" key="8">
    <source>
        <dbReference type="ARBA" id="ARBA00023242"/>
    </source>
</evidence>
<evidence type="ECO:0000256" key="9">
    <source>
        <dbReference type="PIRNR" id="PIRNR010340"/>
    </source>
</evidence>
<dbReference type="Pfam" id="PF17867">
    <property type="entry name" value="AAA_lid_7"/>
    <property type="match status" value="3"/>
</dbReference>
<keyword evidence="5 9" id="KW-0547">Nucleotide-binding</keyword>
<dbReference type="SUPFAM" id="SSF52540">
    <property type="entry name" value="P-loop containing nucleoside triphosphate hydrolases"/>
    <property type="match status" value="7"/>
</dbReference>
<dbReference type="InterPro" id="IPR048617">
    <property type="entry name" value="MDN1_AAA_lid_4"/>
</dbReference>
<dbReference type="Pfam" id="PF17865">
    <property type="entry name" value="AAA_lid_5"/>
    <property type="match status" value="1"/>
</dbReference>
<dbReference type="PIRSF" id="PIRSF010340">
    <property type="entry name" value="Midasin"/>
    <property type="match status" value="1"/>
</dbReference>
<dbReference type="CDD" id="cd01460">
    <property type="entry name" value="vWA_midasin"/>
    <property type="match status" value="1"/>
</dbReference>
<dbReference type="InterPro" id="IPR012099">
    <property type="entry name" value="Midasin"/>
</dbReference>
<comment type="similarity">
    <text evidence="3 9">Belongs to the midasin family.</text>
</comment>
<evidence type="ECO:0000256" key="1">
    <source>
        <dbReference type="ARBA" id="ARBA00004604"/>
    </source>
</evidence>
<feature type="compositionally biased region" description="Basic and acidic residues" evidence="10">
    <location>
        <begin position="4522"/>
        <end position="4559"/>
    </location>
</feature>
<dbReference type="InterPro" id="IPR011704">
    <property type="entry name" value="ATPase_dyneun-rel_AAA"/>
</dbReference>
<feature type="domain" description="VWFA" evidence="11">
    <location>
        <begin position="5206"/>
        <end position="5399"/>
    </location>
</feature>
<reference evidence="13" key="1">
    <citation type="submission" date="2025-08" db="UniProtKB">
        <authorList>
            <consortium name="RefSeq"/>
        </authorList>
    </citation>
    <scope>IDENTIFICATION</scope>
    <source>
        <tissue evidence="13">Whole body</tissue>
    </source>
</reference>
<dbReference type="Pfam" id="PF21108">
    <property type="entry name" value="MDN1_4th"/>
    <property type="match status" value="1"/>
</dbReference>
<proteinExistence type="inferred from homology"/>
<protein>
    <recommendedName>
        <fullName evidence="4 9">Midasin</fullName>
    </recommendedName>
</protein>
<dbReference type="Pfam" id="PF00092">
    <property type="entry name" value="VWA"/>
    <property type="match status" value="1"/>
</dbReference>
<feature type="compositionally biased region" description="Basic and acidic residues" evidence="10">
    <location>
        <begin position="5044"/>
        <end position="5057"/>
    </location>
</feature>
<feature type="compositionally biased region" description="Acidic residues" evidence="10">
    <location>
        <begin position="4704"/>
        <end position="4721"/>
    </location>
</feature>
<comment type="subcellular location">
    <subcellularLocation>
        <location evidence="1">Nucleus</location>
        <location evidence="1">Nucleolus</location>
    </subcellularLocation>
    <subcellularLocation>
        <location evidence="2">Nucleus</location>
        <location evidence="2">Nucleoplasm</location>
    </subcellularLocation>
</comment>
<dbReference type="SMART" id="SM00327">
    <property type="entry name" value="VWA"/>
    <property type="match status" value="1"/>
</dbReference>
<organism evidence="12 13">
    <name type="scientific">Polistes dominula</name>
    <name type="common">European paper wasp</name>
    <name type="synonym">Vespa dominula</name>
    <dbReference type="NCBI Taxonomy" id="743375"/>
    <lineage>
        <taxon>Eukaryota</taxon>
        <taxon>Metazoa</taxon>
        <taxon>Ecdysozoa</taxon>
        <taxon>Arthropoda</taxon>
        <taxon>Hexapoda</taxon>
        <taxon>Insecta</taxon>
        <taxon>Pterygota</taxon>
        <taxon>Neoptera</taxon>
        <taxon>Endopterygota</taxon>
        <taxon>Hymenoptera</taxon>
        <taxon>Apocrita</taxon>
        <taxon>Aculeata</taxon>
        <taxon>Vespoidea</taxon>
        <taxon>Vespidae</taxon>
        <taxon>Polistinae</taxon>
        <taxon>Polistini</taxon>
        <taxon>Polistes</taxon>
    </lineage>
</organism>
<dbReference type="Pfam" id="PF07728">
    <property type="entry name" value="AAA_5"/>
    <property type="match status" value="8"/>
</dbReference>
<dbReference type="CDD" id="cd00009">
    <property type="entry name" value="AAA"/>
    <property type="match status" value="4"/>
</dbReference>
<evidence type="ECO:0000256" key="5">
    <source>
        <dbReference type="ARBA" id="ARBA00022741"/>
    </source>
</evidence>
<dbReference type="Gene3D" id="3.40.50.410">
    <property type="entry name" value="von Willebrand factor, type A domain"/>
    <property type="match status" value="1"/>
</dbReference>
<dbReference type="PROSITE" id="PS50234">
    <property type="entry name" value="VWFA"/>
    <property type="match status" value="1"/>
</dbReference>
<evidence type="ECO:0000256" key="7">
    <source>
        <dbReference type="ARBA" id="ARBA00023186"/>
    </source>
</evidence>
<feature type="compositionally biased region" description="Polar residues" evidence="10">
    <location>
        <begin position="5059"/>
        <end position="5069"/>
    </location>
</feature>
<feature type="compositionally biased region" description="Basic and acidic residues" evidence="10">
    <location>
        <begin position="4735"/>
        <end position="4744"/>
    </location>
</feature>
<feature type="compositionally biased region" description="Basic and acidic residues" evidence="10">
    <location>
        <begin position="4627"/>
        <end position="4663"/>
    </location>
</feature>
<dbReference type="InterPro" id="IPR040848">
    <property type="entry name" value="AAA_lid_7"/>
</dbReference>
<keyword evidence="6 9" id="KW-0067">ATP-binding</keyword>
<dbReference type="SUPFAM" id="SSF53300">
    <property type="entry name" value="vWA-like"/>
    <property type="match status" value="1"/>
</dbReference>
<gene>
    <name evidence="13" type="primary">LOC107069037</name>
</gene>
<feature type="compositionally biased region" description="Acidic residues" evidence="10">
    <location>
        <begin position="4745"/>
        <end position="4798"/>
    </location>
</feature>